<dbReference type="KEGG" id="vg:9887824"/>
<accession>E3T5J2</accession>
<organism evidence="1 2">
    <name type="scientific">Cafeteria roenbergensis virus (strain BV-PW1)</name>
    <name type="common">CroV</name>
    <dbReference type="NCBI Taxonomy" id="693272"/>
    <lineage>
        <taxon>Viruses</taxon>
        <taxon>Varidnaviria</taxon>
        <taxon>Bamfordvirae</taxon>
        <taxon>Nucleocytoviricota</taxon>
        <taxon>Megaviricetes</taxon>
        <taxon>Imitervirales</taxon>
        <taxon>Mimiviridae</taxon>
        <taxon>Aliimimivirinae</taxon>
        <taxon>Rheavirus</taxon>
        <taxon>Rheavirus sinusmexicani</taxon>
    </lineage>
</organism>
<dbReference type="RefSeq" id="YP_003970054.1">
    <property type="nucleotide sequence ID" value="NC_014637.1"/>
</dbReference>
<dbReference type="EMBL" id="GU244497">
    <property type="protein sequence ID" value="ADO67455.1"/>
    <property type="molecule type" value="Genomic_DNA"/>
</dbReference>
<reference evidence="1 2" key="1">
    <citation type="journal article" date="2010" name="Proc. Natl. Acad. Sci. U.S.A.">
        <title>Giant virus with a remarkable complement of genes infects marine zooplankton.</title>
        <authorList>
            <person name="Fischer M.G."/>
            <person name="Allen M.J."/>
            <person name="Wilson W.H."/>
            <person name="Suttle C.A."/>
        </authorList>
    </citation>
    <scope>NUCLEOTIDE SEQUENCE [LARGE SCALE GENOMIC DNA]</scope>
    <source>
        <strain evidence="1 2">BV-PW1</strain>
    </source>
</reference>
<protein>
    <submittedName>
        <fullName evidence="1">Uncharacterized protein</fullName>
    </submittedName>
</protein>
<sequence length="234" mass="27015">MASAFCEKSISWFGNPRDEDGYHVMTAAERASMYDCEYCTYDDDEFGCPPPKAQIADYLTITQQTDGSFKADIWTNAPREKYVPFEEGVCYLPKATGPVAEHASFTFIDADTADADFEIFRPHIDKILSCLNMEARITEIYNDIRKIQVSTKLKKVKKEKKGKKKDPLFTEETAKHYMLKIQNMCKSLIFDHFDKAMARIIVKVLALAIYRIKIAPRIEEDICKENPHMSRKRR</sequence>
<gene>
    <name evidence="1" type="ORF">crov421</name>
</gene>
<keyword evidence="2" id="KW-1185">Reference proteome</keyword>
<proteinExistence type="predicted"/>
<evidence type="ECO:0000313" key="2">
    <source>
        <dbReference type="Proteomes" id="UP000029781"/>
    </source>
</evidence>
<dbReference type="GeneID" id="9887824"/>
<evidence type="ECO:0000313" key="1">
    <source>
        <dbReference type="EMBL" id="ADO67455.1"/>
    </source>
</evidence>
<dbReference type="Proteomes" id="UP000029781">
    <property type="component" value="Segment"/>
</dbReference>
<organismHost>
    <name type="scientific">Cafeteria roenbergensis</name>
    <name type="common">Marine flagellate</name>
    <dbReference type="NCBI Taxonomy" id="33653"/>
</organismHost>
<name>E3T5J2_CROVB</name>